<protein>
    <submittedName>
        <fullName evidence="2">Uncharacterized protein</fullName>
    </submittedName>
</protein>
<evidence type="ECO:0000256" key="1">
    <source>
        <dbReference type="SAM" id="MobiDB-lite"/>
    </source>
</evidence>
<accession>A0AAW2D8G6</accession>
<reference evidence="2 3" key="1">
    <citation type="submission" date="2024-01" db="EMBL/GenBank/DDBJ databases">
        <title>A telomere-to-telomere, gap-free genome of sweet tea (Lithocarpus litseifolius).</title>
        <authorList>
            <person name="Zhou J."/>
        </authorList>
    </citation>
    <scope>NUCLEOTIDE SEQUENCE [LARGE SCALE GENOMIC DNA]</scope>
    <source>
        <strain evidence="2">Zhou-2022a</strain>
        <tissue evidence="2">Leaf</tissue>
    </source>
</reference>
<dbReference type="EMBL" id="JAZDWU010000004">
    <property type="protein sequence ID" value="KAL0005485.1"/>
    <property type="molecule type" value="Genomic_DNA"/>
</dbReference>
<keyword evidence="3" id="KW-1185">Reference proteome</keyword>
<name>A0AAW2D8G6_9ROSI</name>
<dbReference type="AlphaFoldDB" id="A0AAW2D8G6"/>
<feature type="region of interest" description="Disordered" evidence="1">
    <location>
        <begin position="1"/>
        <end position="38"/>
    </location>
</feature>
<dbReference type="Proteomes" id="UP001459277">
    <property type="component" value="Unassembled WGS sequence"/>
</dbReference>
<sequence length="278" mass="31186">MKPTPQKCSTTSHEKNQKSGNQRKSHAPPRADRVPGSFSHALPRFPHVHLIHRPHTPMYRPCRPPICDAPKSGPHPADKVEPRNPRVLSVPILCFSFRIHSSIYNMVPDTWGNLRIIEVIVCEIELLKVHKVEKAAARVEGAIQLTATEVQANHMKSTSTKPAEDSESASTTSFSQSHSLRDLYPILLDGSIQACTNPLASSTWRRFLRANLLQPLKDIEAINACLDCLAREERYKTKGAYIILECPNFDSQKFLTFEAVTPRSKVLIVRQDIEGGEK</sequence>
<evidence type="ECO:0000313" key="3">
    <source>
        <dbReference type="Proteomes" id="UP001459277"/>
    </source>
</evidence>
<feature type="region of interest" description="Disordered" evidence="1">
    <location>
        <begin position="153"/>
        <end position="174"/>
    </location>
</feature>
<feature type="compositionally biased region" description="Polar residues" evidence="1">
    <location>
        <begin position="1"/>
        <end position="11"/>
    </location>
</feature>
<gene>
    <name evidence="2" type="ORF">SO802_013046</name>
</gene>
<proteinExistence type="predicted"/>
<evidence type="ECO:0000313" key="2">
    <source>
        <dbReference type="EMBL" id="KAL0005485.1"/>
    </source>
</evidence>
<organism evidence="2 3">
    <name type="scientific">Lithocarpus litseifolius</name>
    <dbReference type="NCBI Taxonomy" id="425828"/>
    <lineage>
        <taxon>Eukaryota</taxon>
        <taxon>Viridiplantae</taxon>
        <taxon>Streptophyta</taxon>
        <taxon>Embryophyta</taxon>
        <taxon>Tracheophyta</taxon>
        <taxon>Spermatophyta</taxon>
        <taxon>Magnoliopsida</taxon>
        <taxon>eudicotyledons</taxon>
        <taxon>Gunneridae</taxon>
        <taxon>Pentapetalae</taxon>
        <taxon>rosids</taxon>
        <taxon>fabids</taxon>
        <taxon>Fagales</taxon>
        <taxon>Fagaceae</taxon>
        <taxon>Lithocarpus</taxon>
    </lineage>
</organism>
<comment type="caution">
    <text evidence="2">The sequence shown here is derived from an EMBL/GenBank/DDBJ whole genome shotgun (WGS) entry which is preliminary data.</text>
</comment>